<dbReference type="GeneID" id="27688510"/>
<evidence type="ECO:0000256" key="2">
    <source>
        <dbReference type="ARBA" id="ARBA00008785"/>
    </source>
</evidence>
<dbReference type="GO" id="GO:0005739">
    <property type="term" value="C:mitochondrion"/>
    <property type="evidence" value="ECO:0007669"/>
    <property type="project" value="TreeGrafter"/>
</dbReference>
<protein>
    <recommendedName>
        <fullName evidence="8">Malic enzyme</fullName>
    </recommendedName>
</protein>
<feature type="binding site" evidence="7">
    <location>
        <position position="250"/>
    </location>
    <ligand>
        <name>a divalent metal cation</name>
        <dbReference type="ChEBI" id="CHEBI:60240"/>
    </ligand>
</feature>
<evidence type="ECO:0000313" key="12">
    <source>
        <dbReference type="Proteomes" id="UP000053201"/>
    </source>
</evidence>
<evidence type="ECO:0000256" key="1">
    <source>
        <dbReference type="ARBA" id="ARBA00001936"/>
    </source>
</evidence>
<dbReference type="PRINTS" id="PR00072">
    <property type="entry name" value="MALOXRDTASE"/>
</dbReference>
<dbReference type="Gene3D" id="3.40.50.10380">
    <property type="entry name" value="Malic enzyme, N-terminal domain"/>
    <property type="match status" value="1"/>
</dbReference>
<dbReference type="GO" id="GO:0004471">
    <property type="term" value="F:malate dehydrogenase (decarboxylating) (NAD+) activity"/>
    <property type="evidence" value="ECO:0007669"/>
    <property type="project" value="TreeGrafter"/>
</dbReference>
<dbReference type="FunFam" id="3.40.50.720:FF:000182">
    <property type="entry name" value="NAD-dependent malic enzyme"/>
    <property type="match status" value="1"/>
</dbReference>
<dbReference type="OrthoDB" id="5365701at2759"/>
<dbReference type="InterPro" id="IPR046346">
    <property type="entry name" value="Aminoacid_DH-like_N_sf"/>
</dbReference>
<evidence type="ECO:0000256" key="6">
    <source>
        <dbReference type="PIRSR" id="PIRSR000106-2"/>
    </source>
</evidence>
<dbReference type="InterPro" id="IPR037062">
    <property type="entry name" value="Malic_N_dom_sf"/>
</dbReference>
<feature type="binding site" evidence="6">
    <location>
        <position position="463"/>
    </location>
    <ligand>
        <name>(S)-malate</name>
        <dbReference type="ChEBI" id="CHEBI:15589"/>
    </ligand>
</feature>
<organism evidence="11 12">
    <name type="scientific">Spizellomyces punctatus (strain DAOM BR117)</name>
    <dbReference type="NCBI Taxonomy" id="645134"/>
    <lineage>
        <taxon>Eukaryota</taxon>
        <taxon>Fungi</taxon>
        <taxon>Fungi incertae sedis</taxon>
        <taxon>Chytridiomycota</taxon>
        <taxon>Chytridiomycota incertae sedis</taxon>
        <taxon>Chytridiomycetes</taxon>
        <taxon>Spizellomycetales</taxon>
        <taxon>Spizellomycetaceae</taxon>
        <taxon>Spizellomyces</taxon>
    </lineage>
</organism>
<dbReference type="AlphaFoldDB" id="A0A0L0HFC9"/>
<dbReference type="EMBL" id="KQ257457">
    <property type="protein sequence ID" value="KNC99726.1"/>
    <property type="molecule type" value="Genomic_DNA"/>
</dbReference>
<evidence type="ECO:0000256" key="7">
    <source>
        <dbReference type="PIRSR" id="PIRSR000106-3"/>
    </source>
</evidence>
<dbReference type="GO" id="GO:0006108">
    <property type="term" value="P:malate metabolic process"/>
    <property type="evidence" value="ECO:0007669"/>
    <property type="project" value="TreeGrafter"/>
</dbReference>
<dbReference type="Pfam" id="PF00390">
    <property type="entry name" value="malic"/>
    <property type="match status" value="1"/>
</dbReference>
<evidence type="ECO:0000259" key="10">
    <source>
        <dbReference type="SMART" id="SM01274"/>
    </source>
</evidence>
<comment type="cofactor">
    <cofactor evidence="7">
        <name>Mg(2+)</name>
        <dbReference type="ChEBI" id="CHEBI:18420"/>
    </cofactor>
    <cofactor evidence="7">
        <name>Mn(2+)</name>
        <dbReference type="ChEBI" id="CHEBI:29035"/>
    </cofactor>
    <text evidence="7">Divalent metal cations. Prefers magnesium or manganese.</text>
</comment>
<keyword evidence="12" id="KW-1185">Reference proteome</keyword>
<dbReference type="SUPFAM" id="SSF53223">
    <property type="entry name" value="Aminoacid dehydrogenase-like, N-terminal domain"/>
    <property type="match status" value="1"/>
</dbReference>
<comment type="similarity">
    <text evidence="2 8">Belongs to the malic enzymes family.</text>
</comment>
<dbReference type="GO" id="GO:0046872">
    <property type="term" value="F:metal ion binding"/>
    <property type="evidence" value="ECO:0007669"/>
    <property type="project" value="UniProtKB-KW"/>
</dbReference>
<dbReference type="Gene3D" id="3.40.50.720">
    <property type="entry name" value="NAD(P)-binding Rossmann-like Domain"/>
    <property type="match status" value="1"/>
</dbReference>
<feature type="binding site" evidence="7">
    <location>
        <position position="249"/>
    </location>
    <ligand>
        <name>a divalent metal cation</name>
        <dbReference type="ChEBI" id="CHEBI:60240"/>
    </ligand>
</feature>
<name>A0A0L0HFC9_SPIPD</name>
<keyword evidence="4 8" id="KW-0560">Oxidoreductase</keyword>
<feature type="active site" description="Proton donor" evidence="5">
    <location>
        <position position="105"/>
    </location>
</feature>
<feature type="binding site" evidence="6">
    <location>
        <position position="417"/>
    </location>
    <ligand>
        <name>(S)-malate</name>
        <dbReference type="ChEBI" id="CHEBI:15589"/>
    </ligand>
</feature>
<dbReference type="NCBIfam" id="NF010052">
    <property type="entry name" value="PRK13529.1"/>
    <property type="match status" value="1"/>
</dbReference>
<keyword evidence="3 7" id="KW-0479">Metal-binding</keyword>
<evidence type="ECO:0000259" key="9">
    <source>
        <dbReference type="SMART" id="SM00919"/>
    </source>
</evidence>
<evidence type="ECO:0000313" key="11">
    <source>
        <dbReference type="EMBL" id="KNC99726.1"/>
    </source>
</evidence>
<dbReference type="CDD" id="cd05312">
    <property type="entry name" value="NAD_bind_1_malic_enz"/>
    <property type="match status" value="1"/>
</dbReference>
<dbReference type="SMART" id="SM00919">
    <property type="entry name" value="Malic_M"/>
    <property type="match status" value="1"/>
</dbReference>
<evidence type="ECO:0000256" key="5">
    <source>
        <dbReference type="PIRSR" id="PIRSR000106-1"/>
    </source>
</evidence>
<evidence type="ECO:0000256" key="4">
    <source>
        <dbReference type="ARBA" id="ARBA00023002"/>
    </source>
</evidence>
<feature type="binding site" evidence="7">
    <location>
        <position position="273"/>
    </location>
    <ligand>
        <name>a divalent metal cation</name>
        <dbReference type="ChEBI" id="CHEBI:60240"/>
    </ligand>
</feature>
<sequence length="592" mass="65706">MPNTTINDKHTVSPLKGGMSVLKSRHINQGTSFPPQLRTSLRLRGLVPPTQETLDQQIERVITFLNTLESPIEKYCYLSRLKSENVTLFYRVVIDHLTQITPLIYTPVVGEACQKFSLIYTPGLVEGLFLSKEDKDHIPEILDNWPYPNPEICVITDGSRILGLGDLGVNGMGIPIGKLSLYIAAAGFDPSRTLPITLDMGTNNDKYLNDPLYLGLRCRRPSDPDFFDYIDSVMAALRKKWPNMLVQFEDFSSEHAFQTLDRYRNEYLCFNDDIQGTGAVILSGFINALTMSGVPLNKHRILFFGAGSAGVGVASQLKDHFIKSGGMSPEAARDVFWLVDSKGLVTFDRGDKLPQHKTLFARSDNGGKQFKTLADVINYVQPTALIGLASQGGAFTPDIIELMASMNDRPIIFPLSNPLTNAECTFEQAMIHTKGKVLFASGTAFPAFLDPYSKQVLEPGQGNNMYIFPGLGRGTVLAKAERVTDDMVYQSAVTLAESLTEEERSEQRLYPRLQRIREISALIARDVIHTALREGLAHEPAIVRMYGASPGQPVPAATLRDEERAAALLTYVQERMWNPAYPEDFSGLKAMM</sequence>
<proteinExistence type="inferred from homology"/>
<dbReference type="SMART" id="SM01274">
    <property type="entry name" value="malic"/>
    <property type="match status" value="1"/>
</dbReference>
<feature type="binding site" evidence="6">
    <location>
        <position position="160"/>
    </location>
    <ligand>
        <name>(S)-malate</name>
        <dbReference type="ChEBI" id="CHEBI:15589"/>
    </ligand>
</feature>
<dbReference type="Proteomes" id="UP000053201">
    <property type="component" value="Unassembled WGS sequence"/>
</dbReference>
<accession>A0A0L0HFC9</accession>
<feature type="domain" description="Malic enzyme N-terminal" evidence="10">
    <location>
        <begin position="82"/>
        <end position="264"/>
    </location>
</feature>
<feature type="active site" description="Proton acceptor" evidence="5">
    <location>
        <position position="178"/>
    </location>
</feature>
<dbReference type="PROSITE" id="PS00331">
    <property type="entry name" value="MALIC_ENZYMES"/>
    <property type="match status" value="1"/>
</dbReference>
<evidence type="ECO:0000256" key="8">
    <source>
        <dbReference type="RuleBase" id="RU003426"/>
    </source>
</evidence>
<dbReference type="InterPro" id="IPR036291">
    <property type="entry name" value="NAD(P)-bd_dom_sf"/>
</dbReference>
<evidence type="ECO:0000256" key="3">
    <source>
        <dbReference type="ARBA" id="ARBA00022723"/>
    </source>
</evidence>
<dbReference type="GO" id="GO:0051287">
    <property type="term" value="F:NAD binding"/>
    <property type="evidence" value="ECO:0007669"/>
    <property type="project" value="InterPro"/>
</dbReference>
<dbReference type="RefSeq" id="XP_016607766.1">
    <property type="nucleotide sequence ID" value="XM_016753335.1"/>
</dbReference>
<feature type="domain" description="Malic enzyme NAD-binding" evidence="9">
    <location>
        <begin position="274"/>
        <end position="532"/>
    </location>
</feature>
<comment type="cofactor">
    <cofactor evidence="1">
        <name>Mn(2+)</name>
        <dbReference type="ChEBI" id="CHEBI:29035"/>
    </cofactor>
</comment>
<dbReference type="SUPFAM" id="SSF51735">
    <property type="entry name" value="NAD(P)-binding Rossmann-fold domains"/>
    <property type="match status" value="1"/>
</dbReference>
<dbReference type="InterPro" id="IPR012302">
    <property type="entry name" value="Malic_NAD-bd"/>
</dbReference>
<gene>
    <name evidence="11" type="ORF">SPPG_05108</name>
</gene>
<dbReference type="InterPro" id="IPR001891">
    <property type="entry name" value="Malic_OxRdtase"/>
</dbReference>
<reference evidence="11 12" key="1">
    <citation type="submission" date="2009-08" db="EMBL/GenBank/DDBJ databases">
        <title>The Genome Sequence of Spizellomyces punctatus strain DAOM BR117.</title>
        <authorList>
            <consortium name="The Broad Institute Genome Sequencing Platform"/>
            <person name="Russ C."/>
            <person name="Cuomo C."/>
            <person name="Shea T."/>
            <person name="Young S.K."/>
            <person name="Zeng Q."/>
            <person name="Koehrsen M."/>
            <person name="Haas B."/>
            <person name="Borodovsky M."/>
            <person name="Guigo R."/>
            <person name="Alvarado L."/>
            <person name="Berlin A."/>
            <person name="Bochicchio J."/>
            <person name="Borenstein D."/>
            <person name="Chapman S."/>
            <person name="Chen Z."/>
            <person name="Engels R."/>
            <person name="Freedman E."/>
            <person name="Gellesch M."/>
            <person name="Goldberg J."/>
            <person name="Griggs A."/>
            <person name="Gujja S."/>
            <person name="Heiman D."/>
            <person name="Hepburn T."/>
            <person name="Howarth C."/>
            <person name="Jen D."/>
            <person name="Larson L."/>
            <person name="Lewis B."/>
            <person name="Mehta T."/>
            <person name="Park D."/>
            <person name="Pearson M."/>
            <person name="Roberts A."/>
            <person name="Saif S."/>
            <person name="Shenoy N."/>
            <person name="Sisk P."/>
            <person name="Stolte C."/>
            <person name="Sykes S."/>
            <person name="Thomson T."/>
            <person name="Walk T."/>
            <person name="White J."/>
            <person name="Yandava C."/>
            <person name="Burger G."/>
            <person name="Gray M.W."/>
            <person name="Holland P.W.H."/>
            <person name="King N."/>
            <person name="Lang F.B.F."/>
            <person name="Roger A.J."/>
            <person name="Ruiz-Trillo I."/>
            <person name="Lander E."/>
            <person name="Nusbaum C."/>
        </authorList>
    </citation>
    <scope>NUCLEOTIDE SEQUENCE [LARGE SCALE GENOMIC DNA]</scope>
    <source>
        <strain evidence="11 12">DAOM BR117</strain>
    </source>
</reference>
<dbReference type="PIRSF" id="PIRSF000106">
    <property type="entry name" value="ME"/>
    <property type="match status" value="1"/>
</dbReference>
<dbReference type="Pfam" id="PF03949">
    <property type="entry name" value="Malic_M"/>
    <property type="match status" value="1"/>
</dbReference>
<dbReference type="PANTHER" id="PTHR23406:SF32">
    <property type="entry name" value="NADP-DEPENDENT MALIC ENZYME"/>
    <property type="match status" value="1"/>
</dbReference>
<dbReference type="InterPro" id="IPR012301">
    <property type="entry name" value="Malic_N_dom"/>
</dbReference>
<dbReference type="InterPro" id="IPR015884">
    <property type="entry name" value="Malic_enzyme_CS"/>
</dbReference>
<dbReference type="PANTHER" id="PTHR23406">
    <property type="entry name" value="MALIC ENZYME-RELATED"/>
    <property type="match status" value="1"/>
</dbReference>
<dbReference type="VEuPathDB" id="FungiDB:SPPG_05108"/>